<feature type="compositionally biased region" description="Polar residues" evidence="1">
    <location>
        <begin position="92"/>
        <end position="103"/>
    </location>
</feature>
<dbReference type="VEuPathDB" id="FungiDB:MYCFIDRAFT_211892"/>
<dbReference type="KEGG" id="pfj:MYCFIDRAFT_211892"/>
<protein>
    <submittedName>
        <fullName evidence="2">Uncharacterized protein</fullName>
    </submittedName>
</protein>
<dbReference type="HOGENOM" id="CLU_2264890_0_0_1"/>
<dbReference type="AlphaFoldDB" id="M3A5I4"/>
<organism evidence="2 3">
    <name type="scientific">Pseudocercospora fijiensis (strain CIRAD86)</name>
    <name type="common">Black leaf streak disease fungus</name>
    <name type="synonym">Mycosphaerella fijiensis</name>
    <dbReference type="NCBI Taxonomy" id="383855"/>
    <lineage>
        <taxon>Eukaryota</taxon>
        <taxon>Fungi</taxon>
        <taxon>Dikarya</taxon>
        <taxon>Ascomycota</taxon>
        <taxon>Pezizomycotina</taxon>
        <taxon>Dothideomycetes</taxon>
        <taxon>Dothideomycetidae</taxon>
        <taxon>Mycosphaerellales</taxon>
        <taxon>Mycosphaerellaceae</taxon>
        <taxon>Pseudocercospora</taxon>
    </lineage>
</organism>
<dbReference type="GeneID" id="19337539"/>
<proteinExistence type="predicted"/>
<feature type="region of interest" description="Disordered" evidence="1">
    <location>
        <begin position="62"/>
        <end position="103"/>
    </location>
</feature>
<gene>
    <name evidence="2" type="ORF">MYCFIDRAFT_211892</name>
</gene>
<dbReference type="RefSeq" id="XP_007928988.1">
    <property type="nucleotide sequence ID" value="XM_007930797.1"/>
</dbReference>
<feature type="compositionally biased region" description="Basic and acidic residues" evidence="1">
    <location>
        <begin position="73"/>
        <end position="90"/>
    </location>
</feature>
<keyword evidence="3" id="KW-1185">Reference proteome</keyword>
<accession>M3A5I4</accession>
<evidence type="ECO:0000313" key="2">
    <source>
        <dbReference type="EMBL" id="EME79871.1"/>
    </source>
</evidence>
<sequence length="103" mass="11276">MSAIEWAVMLAGVLFYQFHDKFLDICEKFGPYKGMQEPPSGVGQDDHEMAFLQTVGRVPDVESSVQHPVGRVPDVEGHAPDVERSSHHPVAESTNANGSNTAR</sequence>
<name>M3A5I4_PSEFD</name>
<dbReference type="Proteomes" id="UP000016932">
    <property type="component" value="Unassembled WGS sequence"/>
</dbReference>
<reference evidence="2 3" key="1">
    <citation type="journal article" date="2012" name="PLoS Pathog.">
        <title>Diverse lifestyles and strategies of plant pathogenesis encoded in the genomes of eighteen Dothideomycetes fungi.</title>
        <authorList>
            <person name="Ohm R.A."/>
            <person name="Feau N."/>
            <person name="Henrissat B."/>
            <person name="Schoch C.L."/>
            <person name="Horwitz B.A."/>
            <person name="Barry K.W."/>
            <person name="Condon B.J."/>
            <person name="Copeland A.C."/>
            <person name="Dhillon B."/>
            <person name="Glaser F."/>
            <person name="Hesse C.N."/>
            <person name="Kosti I."/>
            <person name="LaButti K."/>
            <person name="Lindquist E.A."/>
            <person name="Lucas S."/>
            <person name="Salamov A.A."/>
            <person name="Bradshaw R.E."/>
            <person name="Ciuffetti L."/>
            <person name="Hamelin R.C."/>
            <person name="Kema G.H.J."/>
            <person name="Lawrence C."/>
            <person name="Scott J.A."/>
            <person name="Spatafora J.W."/>
            <person name="Turgeon B.G."/>
            <person name="de Wit P.J.G.M."/>
            <person name="Zhong S."/>
            <person name="Goodwin S.B."/>
            <person name="Grigoriev I.V."/>
        </authorList>
    </citation>
    <scope>NUCLEOTIDE SEQUENCE [LARGE SCALE GENOMIC DNA]</scope>
    <source>
        <strain evidence="2 3">CIRAD86</strain>
    </source>
</reference>
<dbReference type="EMBL" id="KB446561">
    <property type="protein sequence ID" value="EME79871.1"/>
    <property type="molecule type" value="Genomic_DNA"/>
</dbReference>
<evidence type="ECO:0000313" key="3">
    <source>
        <dbReference type="Proteomes" id="UP000016932"/>
    </source>
</evidence>
<evidence type="ECO:0000256" key="1">
    <source>
        <dbReference type="SAM" id="MobiDB-lite"/>
    </source>
</evidence>